<protein>
    <recommendedName>
        <fullName evidence="9">Heme haloperoxidase family profile domain-containing protein</fullName>
    </recommendedName>
</protein>
<evidence type="ECO:0000256" key="3">
    <source>
        <dbReference type="ARBA" id="ARBA00022617"/>
    </source>
</evidence>
<keyword evidence="4" id="KW-0479">Metal-binding</keyword>
<dbReference type="PANTHER" id="PTHR33577:SF19">
    <property type="entry name" value="HEME HALOPEROXIDASE FAMILY PROFILE DOMAIN-CONTAINING PROTEIN-RELATED"/>
    <property type="match status" value="1"/>
</dbReference>
<feature type="signal peptide" evidence="8">
    <location>
        <begin position="1"/>
        <end position="25"/>
    </location>
</feature>
<organism evidence="10 11">
    <name type="scientific">Marasmius tenuissimus</name>
    <dbReference type="NCBI Taxonomy" id="585030"/>
    <lineage>
        <taxon>Eukaryota</taxon>
        <taxon>Fungi</taxon>
        <taxon>Dikarya</taxon>
        <taxon>Basidiomycota</taxon>
        <taxon>Agaricomycotina</taxon>
        <taxon>Agaricomycetes</taxon>
        <taxon>Agaricomycetidae</taxon>
        <taxon>Agaricales</taxon>
        <taxon>Marasmiineae</taxon>
        <taxon>Marasmiaceae</taxon>
        <taxon>Marasmius</taxon>
    </lineage>
</organism>
<feature type="domain" description="Heme haloperoxidase family profile" evidence="9">
    <location>
        <begin position="41"/>
        <end position="263"/>
    </location>
</feature>
<dbReference type="SUPFAM" id="SSF47571">
    <property type="entry name" value="Cloroperoxidase"/>
    <property type="match status" value="1"/>
</dbReference>
<dbReference type="InterPro" id="IPR036851">
    <property type="entry name" value="Chloroperoxidase-like_sf"/>
</dbReference>
<dbReference type="EMBL" id="JBBXMP010000558">
    <property type="protein sequence ID" value="KAL0057387.1"/>
    <property type="molecule type" value="Genomic_DNA"/>
</dbReference>
<reference evidence="10 11" key="1">
    <citation type="submission" date="2024-05" db="EMBL/GenBank/DDBJ databases">
        <title>A draft genome resource for the thread blight pathogen Marasmius tenuissimus strain MS-2.</title>
        <authorList>
            <person name="Yulfo-Soto G.E."/>
            <person name="Baruah I.K."/>
            <person name="Amoako-Attah I."/>
            <person name="Bukari Y."/>
            <person name="Meinhardt L.W."/>
            <person name="Bailey B.A."/>
            <person name="Cohen S.P."/>
        </authorList>
    </citation>
    <scope>NUCLEOTIDE SEQUENCE [LARGE SCALE GENOMIC DNA]</scope>
    <source>
        <strain evidence="10 11">MS-2</strain>
    </source>
</reference>
<comment type="cofactor">
    <cofactor evidence="1">
        <name>heme b</name>
        <dbReference type="ChEBI" id="CHEBI:60344"/>
    </cofactor>
</comment>
<evidence type="ECO:0000313" key="11">
    <source>
        <dbReference type="Proteomes" id="UP001437256"/>
    </source>
</evidence>
<keyword evidence="5" id="KW-0560">Oxidoreductase</keyword>
<evidence type="ECO:0000256" key="5">
    <source>
        <dbReference type="ARBA" id="ARBA00023002"/>
    </source>
</evidence>
<keyword evidence="3" id="KW-0349">Heme</keyword>
<gene>
    <name evidence="10" type="ORF">AAF712_015974</name>
</gene>
<accession>A0ABR2ZA96</accession>
<evidence type="ECO:0000256" key="6">
    <source>
        <dbReference type="ARBA" id="ARBA00023004"/>
    </source>
</evidence>
<keyword evidence="6" id="KW-0408">Iron</keyword>
<proteinExistence type="inferred from homology"/>
<evidence type="ECO:0000256" key="8">
    <source>
        <dbReference type="SAM" id="SignalP"/>
    </source>
</evidence>
<dbReference type="InterPro" id="IPR000028">
    <property type="entry name" value="Chloroperoxidase"/>
</dbReference>
<dbReference type="PANTHER" id="PTHR33577">
    <property type="entry name" value="STERIGMATOCYSTIN BIOSYNTHESIS PEROXIDASE STCC-RELATED"/>
    <property type="match status" value="1"/>
</dbReference>
<evidence type="ECO:0000256" key="4">
    <source>
        <dbReference type="ARBA" id="ARBA00022723"/>
    </source>
</evidence>
<feature type="chain" id="PRO_5045441287" description="Heme haloperoxidase family profile domain-containing protein" evidence="8">
    <location>
        <begin position="26"/>
        <end position="280"/>
    </location>
</feature>
<evidence type="ECO:0000256" key="2">
    <source>
        <dbReference type="ARBA" id="ARBA00022559"/>
    </source>
</evidence>
<evidence type="ECO:0000256" key="1">
    <source>
        <dbReference type="ARBA" id="ARBA00001970"/>
    </source>
</evidence>
<dbReference type="PROSITE" id="PS51405">
    <property type="entry name" value="HEME_HALOPEROXIDASE"/>
    <property type="match status" value="1"/>
</dbReference>
<dbReference type="Gene3D" id="1.10.489.10">
    <property type="entry name" value="Chloroperoxidase-like"/>
    <property type="match status" value="1"/>
</dbReference>
<evidence type="ECO:0000259" key="9">
    <source>
        <dbReference type="PROSITE" id="PS51405"/>
    </source>
</evidence>
<keyword evidence="8" id="KW-0732">Signal</keyword>
<sequence>MFKLAPFFVLIVTVAQLLSVTGVTAGTIKALRCYSEHEHQDPHEYQKPTAEDSRSPCPWINALSNHGYLPRNGKNITIPAMLDAVEDVYNVSPEVVSLFAKLSVLCSKQFDTFDLGGTALHGCIEHDASISRSDFNLDPDHDNLTFNETLYQTLASKNPGKDVYDIAVAGQVMRERLDDSLARNNETVNTGKEFAFRATEAALYLLVMGTGVGGEKAEAPKKFVDVIFREDRLPWAEGWKKSDVKITGEVVGAVVPKVMEAAEWKETGGAYKGALPIVVG</sequence>
<comment type="similarity">
    <text evidence="7">Belongs to the chloroperoxidase family.</text>
</comment>
<dbReference type="Pfam" id="PF01328">
    <property type="entry name" value="Peroxidase_2"/>
    <property type="match status" value="1"/>
</dbReference>
<dbReference type="Proteomes" id="UP001437256">
    <property type="component" value="Unassembled WGS sequence"/>
</dbReference>
<keyword evidence="11" id="KW-1185">Reference proteome</keyword>
<name>A0ABR2ZA96_9AGAR</name>
<comment type="caution">
    <text evidence="10">The sequence shown here is derived from an EMBL/GenBank/DDBJ whole genome shotgun (WGS) entry which is preliminary data.</text>
</comment>
<evidence type="ECO:0000256" key="7">
    <source>
        <dbReference type="ARBA" id="ARBA00025795"/>
    </source>
</evidence>
<evidence type="ECO:0000313" key="10">
    <source>
        <dbReference type="EMBL" id="KAL0057387.1"/>
    </source>
</evidence>
<keyword evidence="2" id="KW-0575">Peroxidase</keyword>